<name>L1JCL5_GUITC</name>
<proteinExistence type="predicted"/>
<dbReference type="EnsemblProtists" id="EKX45849">
    <property type="protein sequence ID" value="EKX45849"/>
    <property type="gene ID" value="GUITHDRAFT_108298"/>
</dbReference>
<dbReference type="SUPFAM" id="SSF48403">
    <property type="entry name" value="Ankyrin repeat"/>
    <property type="match status" value="1"/>
</dbReference>
<dbReference type="InterPro" id="IPR002110">
    <property type="entry name" value="Ankyrin_rpt"/>
</dbReference>
<reference evidence="2 4" key="1">
    <citation type="journal article" date="2012" name="Nature">
        <title>Algal genomes reveal evolutionary mosaicism and the fate of nucleomorphs.</title>
        <authorList>
            <consortium name="DOE Joint Genome Institute"/>
            <person name="Curtis B.A."/>
            <person name="Tanifuji G."/>
            <person name="Burki F."/>
            <person name="Gruber A."/>
            <person name="Irimia M."/>
            <person name="Maruyama S."/>
            <person name="Arias M.C."/>
            <person name="Ball S.G."/>
            <person name="Gile G.H."/>
            <person name="Hirakawa Y."/>
            <person name="Hopkins J.F."/>
            <person name="Kuo A."/>
            <person name="Rensing S.A."/>
            <person name="Schmutz J."/>
            <person name="Symeonidi A."/>
            <person name="Elias M."/>
            <person name="Eveleigh R.J."/>
            <person name="Herman E.K."/>
            <person name="Klute M.J."/>
            <person name="Nakayama T."/>
            <person name="Obornik M."/>
            <person name="Reyes-Prieto A."/>
            <person name="Armbrust E.V."/>
            <person name="Aves S.J."/>
            <person name="Beiko R.G."/>
            <person name="Coutinho P."/>
            <person name="Dacks J.B."/>
            <person name="Durnford D.G."/>
            <person name="Fast N.M."/>
            <person name="Green B.R."/>
            <person name="Grisdale C.J."/>
            <person name="Hempel F."/>
            <person name="Henrissat B."/>
            <person name="Hoppner M.P."/>
            <person name="Ishida K."/>
            <person name="Kim E."/>
            <person name="Koreny L."/>
            <person name="Kroth P.G."/>
            <person name="Liu Y."/>
            <person name="Malik S.B."/>
            <person name="Maier U.G."/>
            <person name="McRose D."/>
            <person name="Mock T."/>
            <person name="Neilson J.A."/>
            <person name="Onodera N.T."/>
            <person name="Poole A.M."/>
            <person name="Pritham E.J."/>
            <person name="Richards T.A."/>
            <person name="Rocap G."/>
            <person name="Roy S.W."/>
            <person name="Sarai C."/>
            <person name="Schaack S."/>
            <person name="Shirato S."/>
            <person name="Slamovits C.H."/>
            <person name="Spencer D.F."/>
            <person name="Suzuki S."/>
            <person name="Worden A.Z."/>
            <person name="Zauner S."/>
            <person name="Barry K."/>
            <person name="Bell C."/>
            <person name="Bharti A.K."/>
            <person name="Crow J.A."/>
            <person name="Grimwood J."/>
            <person name="Kramer R."/>
            <person name="Lindquist E."/>
            <person name="Lucas S."/>
            <person name="Salamov A."/>
            <person name="McFadden G.I."/>
            <person name="Lane C.E."/>
            <person name="Keeling P.J."/>
            <person name="Gray M.W."/>
            <person name="Grigoriev I.V."/>
            <person name="Archibald J.M."/>
        </authorList>
    </citation>
    <scope>NUCLEOTIDE SEQUENCE</scope>
    <source>
        <strain evidence="2 4">CCMP2712</strain>
    </source>
</reference>
<organism evidence="2">
    <name type="scientific">Guillardia theta (strain CCMP2712)</name>
    <name type="common">Cryptophyte</name>
    <dbReference type="NCBI Taxonomy" id="905079"/>
    <lineage>
        <taxon>Eukaryota</taxon>
        <taxon>Cryptophyceae</taxon>
        <taxon>Pyrenomonadales</taxon>
        <taxon>Geminigeraceae</taxon>
        <taxon>Guillardia</taxon>
    </lineage>
</organism>
<protein>
    <submittedName>
        <fullName evidence="2 3">Uncharacterized protein</fullName>
    </submittedName>
</protein>
<dbReference type="HOGENOM" id="CLU_736616_0_0_1"/>
<dbReference type="GeneID" id="17302549"/>
<evidence type="ECO:0000313" key="3">
    <source>
        <dbReference type="EnsemblProtists" id="EKX45849"/>
    </source>
</evidence>
<evidence type="ECO:0000313" key="4">
    <source>
        <dbReference type="Proteomes" id="UP000011087"/>
    </source>
</evidence>
<dbReference type="RefSeq" id="XP_005832829.1">
    <property type="nucleotide sequence ID" value="XM_005832772.1"/>
</dbReference>
<keyword evidence="4" id="KW-1185">Reference proteome</keyword>
<dbReference type="PaxDb" id="55529-EKX45849"/>
<evidence type="ECO:0000313" key="2">
    <source>
        <dbReference type="EMBL" id="EKX45849.1"/>
    </source>
</evidence>
<reference evidence="3" key="3">
    <citation type="submission" date="2016-03" db="UniProtKB">
        <authorList>
            <consortium name="EnsemblProtists"/>
        </authorList>
    </citation>
    <scope>IDENTIFICATION</scope>
</reference>
<dbReference type="AlphaFoldDB" id="L1JCL5"/>
<reference evidence="4" key="2">
    <citation type="submission" date="2012-11" db="EMBL/GenBank/DDBJ databases">
        <authorList>
            <person name="Kuo A."/>
            <person name="Curtis B.A."/>
            <person name="Tanifuji G."/>
            <person name="Burki F."/>
            <person name="Gruber A."/>
            <person name="Irimia M."/>
            <person name="Maruyama S."/>
            <person name="Arias M.C."/>
            <person name="Ball S.G."/>
            <person name="Gile G.H."/>
            <person name="Hirakawa Y."/>
            <person name="Hopkins J.F."/>
            <person name="Rensing S.A."/>
            <person name="Schmutz J."/>
            <person name="Symeonidi A."/>
            <person name="Elias M."/>
            <person name="Eveleigh R.J."/>
            <person name="Herman E.K."/>
            <person name="Klute M.J."/>
            <person name="Nakayama T."/>
            <person name="Obornik M."/>
            <person name="Reyes-Prieto A."/>
            <person name="Armbrust E.V."/>
            <person name="Aves S.J."/>
            <person name="Beiko R.G."/>
            <person name="Coutinho P."/>
            <person name="Dacks J.B."/>
            <person name="Durnford D.G."/>
            <person name="Fast N.M."/>
            <person name="Green B.R."/>
            <person name="Grisdale C."/>
            <person name="Hempe F."/>
            <person name="Henrissat B."/>
            <person name="Hoppner M.P."/>
            <person name="Ishida K.-I."/>
            <person name="Kim E."/>
            <person name="Koreny L."/>
            <person name="Kroth P.G."/>
            <person name="Liu Y."/>
            <person name="Malik S.-B."/>
            <person name="Maier U.G."/>
            <person name="McRose D."/>
            <person name="Mock T."/>
            <person name="Neilson J.A."/>
            <person name="Onodera N.T."/>
            <person name="Poole A.M."/>
            <person name="Pritham E.J."/>
            <person name="Richards T.A."/>
            <person name="Rocap G."/>
            <person name="Roy S.W."/>
            <person name="Sarai C."/>
            <person name="Schaack S."/>
            <person name="Shirato S."/>
            <person name="Slamovits C.H."/>
            <person name="Spencer D.F."/>
            <person name="Suzuki S."/>
            <person name="Worden A.Z."/>
            <person name="Zauner S."/>
            <person name="Barry K."/>
            <person name="Bell C."/>
            <person name="Bharti A.K."/>
            <person name="Crow J.A."/>
            <person name="Grimwood J."/>
            <person name="Kramer R."/>
            <person name="Lindquist E."/>
            <person name="Lucas S."/>
            <person name="Salamov A."/>
            <person name="McFadden G.I."/>
            <person name="Lane C.E."/>
            <person name="Keeling P.J."/>
            <person name="Gray M.W."/>
            <person name="Grigoriev I.V."/>
            <person name="Archibald J.M."/>
        </authorList>
    </citation>
    <scope>NUCLEOTIDE SEQUENCE</scope>
    <source>
        <strain evidence="4">CCMP2712</strain>
    </source>
</reference>
<keyword evidence="1" id="KW-0040">ANK repeat</keyword>
<feature type="repeat" description="ANK" evidence="1">
    <location>
        <begin position="52"/>
        <end position="84"/>
    </location>
</feature>
<dbReference type="OrthoDB" id="10608348at2759"/>
<gene>
    <name evidence="2" type="ORF">GUITHDRAFT_108298</name>
</gene>
<dbReference type="KEGG" id="gtt:GUITHDRAFT_108298"/>
<dbReference type="PROSITE" id="PS50297">
    <property type="entry name" value="ANK_REP_REGION"/>
    <property type="match status" value="1"/>
</dbReference>
<dbReference type="Proteomes" id="UP000011087">
    <property type="component" value="Unassembled WGS sequence"/>
</dbReference>
<evidence type="ECO:0000256" key="1">
    <source>
        <dbReference type="PROSITE-ProRule" id="PRU00023"/>
    </source>
</evidence>
<dbReference type="InterPro" id="IPR036770">
    <property type="entry name" value="Ankyrin_rpt-contain_sf"/>
</dbReference>
<sequence length="376" mass="42847">MCPQRYYPESLSPLPASSSMDWAIFTAFQTGDFEPILDRLTLASMNFAREVDGTTPLMAACARGNAMVVQLLLDLQCDAWHKDKNGLYAADHAAMNSHSEMKDVILERCTPSLDKNGNPLFSWDTCSHPAVNKYLDIEQGWLVCTNCALVLKENALSLTEFDSIPSKHAWSVRGADAEYNAWRYHEMEISNIMSNLGIVDNENAKRLGIESSIWAKRERALAWLDDRRRAIKSAENQNELSRLKGLEDEHLPTVKTYSAKDPALMPGMSSQAPWNRSKGAKARTIKVPRFVSHHCPKNVDLNEEPEDLIDPRELLDAIVPQEVPTRWKTNVRRWESLSVKHLRSARRSSLLSERELEDELGEERDRHEVELEMEIY</sequence>
<dbReference type="Gene3D" id="1.25.40.20">
    <property type="entry name" value="Ankyrin repeat-containing domain"/>
    <property type="match status" value="1"/>
</dbReference>
<accession>L1JCL5</accession>
<dbReference type="Pfam" id="PF12796">
    <property type="entry name" value="Ank_2"/>
    <property type="match status" value="1"/>
</dbReference>
<dbReference type="EMBL" id="JH992997">
    <property type="protein sequence ID" value="EKX45849.1"/>
    <property type="molecule type" value="Genomic_DNA"/>
</dbReference>
<dbReference type="PROSITE" id="PS50088">
    <property type="entry name" value="ANK_REPEAT"/>
    <property type="match status" value="1"/>
</dbReference>